<dbReference type="InterPro" id="IPR003779">
    <property type="entry name" value="CMD-like"/>
</dbReference>
<feature type="non-terminal residue" evidence="3">
    <location>
        <position position="400"/>
    </location>
</feature>
<dbReference type="Pfam" id="PF02627">
    <property type="entry name" value="CMD"/>
    <property type="match status" value="1"/>
</dbReference>
<evidence type="ECO:0000259" key="2">
    <source>
        <dbReference type="Pfam" id="PF02627"/>
    </source>
</evidence>
<dbReference type="Gene3D" id="1.20.5.810">
    <property type="entry name" value="AhpD-like"/>
    <property type="match status" value="1"/>
</dbReference>
<comment type="caution">
    <text evidence="3">The sequence shown here is derived from an EMBL/GenBank/DDBJ whole genome shotgun (WGS) entry which is preliminary data.</text>
</comment>
<dbReference type="NCBIfam" id="TIGR00778">
    <property type="entry name" value="ahpD_dom"/>
    <property type="match status" value="1"/>
</dbReference>
<dbReference type="PANTHER" id="PTHR35446">
    <property type="entry name" value="SI:CH211-175M2.5"/>
    <property type="match status" value="1"/>
</dbReference>
<dbReference type="InterPro" id="IPR029032">
    <property type="entry name" value="AhpD-like"/>
</dbReference>
<protein>
    <recommendedName>
        <fullName evidence="2">Carboxymuconolactone decarboxylase-like domain-containing protein</fullName>
    </recommendedName>
</protein>
<feature type="compositionally biased region" description="Polar residues" evidence="1">
    <location>
        <begin position="242"/>
        <end position="253"/>
    </location>
</feature>
<evidence type="ECO:0000313" key="3">
    <source>
        <dbReference type="EMBL" id="KAA8588867.1"/>
    </source>
</evidence>
<dbReference type="AlphaFoldDB" id="A0A5J5D484"/>
<organism evidence="3 4">
    <name type="scientific">Etheostoma spectabile</name>
    <name type="common">orangethroat darter</name>
    <dbReference type="NCBI Taxonomy" id="54343"/>
    <lineage>
        <taxon>Eukaryota</taxon>
        <taxon>Metazoa</taxon>
        <taxon>Chordata</taxon>
        <taxon>Craniata</taxon>
        <taxon>Vertebrata</taxon>
        <taxon>Euteleostomi</taxon>
        <taxon>Actinopterygii</taxon>
        <taxon>Neopterygii</taxon>
        <taxon>Teleostei</taxon>
        <taxon>Neoteleostei</taxon>
        <taxon>Acanthomorphata</taxon>
        <taxon>Eupercaria</taxon>
        <taxon>Perciformes</taxon>
        <taxon>Percoidei</taxon>
        <taxon>Percidae</taxon>
        <taxon>Etheostomatinae</taxon>
        <taxon>Etheostoma</taxon>
    </lineage>
</organism>
<feature type="compositionally biased region" description="Basic and acidic residues" evidence="1">
    <location>
        <begin position="231"/>
        <end position="241"/>
    </location>
</feature>
<dbReference type="Proteomes" id="UP000327493">
    <property type="component" value="Chromosome 10"/>
</dbReference>
<evidence type="ECO:0000313" key="4">
    <source>
        <dbReference type="Proteomes" id="UP000327493"/>
    </source>
</evidence>
<dbReference type="GO" id="GO:0051920">
    <property type="term" value="F:peroxiredoxin activity"/>
    <property type="evidence" value="ECO:0007669"/>
    <property type="project" value="InterPro"/>
</dbReference>
<gene>
    <name evidence="3" type="ORF">FQN60_010212</name>
</gene>
<keyword evidence="4" id="KW-1185">Reference proteome</keyword>
<dbReference type="PANTHER" id="PTHR35446:SF2">
    <property type="entry name" value="CARBOXYMUCONOLACTONE DECARBOXYLASE-LIKE DOMAIN-CONTAINING PROTEIN"/>
    <property type="match status" value="1"/>
</dbReference>
<dbReference type="EMBL" id="VOFY01000010">
    <property type="protein sequence ID" value="KAA8588867.1"/>
    <property type="molecule type" value="Genomic_DNA"/>
</dbReference>
<feature type="region of interest" description="Disordered" evidence="1">
    <location>
        <begin position="230"/>
        <end position="266"/>
    </location>
</feature>
<sequence length="400" mass="44990">MASNLVSKLFRPSVFTQLASLRSGVGSWGKAAAGVRHFSSDPPPENISRYPVPYKKELPYDIVELMEEVESKGGFLPNVFKVLSHRPAEFRAFFAYYNELMNKETGRLTKADRELIVVATSIHNKCLYCVVSHSALHRIYSKKPTLSDQVVVNYENAELSPRERAMLDFAMAVCRCDTITEQHFQSLEEVGFDREDAWDIAAITAFFAMSNRLAHLTDMRPNLEFYNMGRLPRDKSKDKGQTEPSKQLSTPLTNREDKVSALSGQPGNYVKSLETASMKLGADIRMVKVQMMEKREKATRHSRSTTAAANFHSLQMASALSWSRNRWAMYDTSSKMRWISGGGMLTPIPGPTPIPRPPTPLPTPPVGSASLLREPWARPPSATPESLEGCYQLWLRVLRE</sequence>
<name>A0A5J5D484_9PERO</name>
<accession>A0A5J5D484</accession>
<dbReference type="SUPFAM" id="SSF69118">
    <property type="entry name" value="AhpD-like"/>
    <property type="match status" value="1"/>
</dbReference>
<dbReference type="InterPro" id="IPR004675">
    <property type="entry name" value="AhpD_core"/>
</dbReference>
<dbReference type="InterPro" id="IPR010195">
    <property type="entry name" value="Uncharacterised_peroxidase-rel"/>
</dbReference>
<dbReference type="NCBIfam" id="TIGR01926">
    <property type="entry name" value="peroxid_rel"/>
    <property type="match status" value="1"/>
</dbReference>
<dbReference type="Gene3D" id="1.20.1290.10">
    <property type="entry name" value="AhpD-like"/>
    <property type="match status" value="1"/>
</dbReference>
<proteinExistence type="predicted"/>
<reference evidence="3 4" key="1">
    <citation type="submission" date="2019-08" db="EMBL/GenBank/DDBJ databases">
        <title>A chromosome-level genome assembly, high-density linkage maps, and genome scans reveal the genomic architecture of hybrid incompatibilities underlying speciation via character displacement in darters (Percidae: Etheostominae).</title>
        <authorList>
            <person name="Moran R.L."/>
            <person name="Catchen J.M."/>
            <person name="Fuller R.C."/>
        </authorList>
    </citation>
    <scope>NUCLEOTIDE SEQUENCE [LARGE SCALE GENOMIC DNA]</scope>
    <source>
        <strain evidence="3">EspeVRDwgs_2016</strain>
        <tissue evidence="3">Muscle</tissue>
    </source>
</reference>
<feature type="domain" description="Carboxymuconolactone decarboxylase-like" evidence="2">
    <location>
        <begin position="89"/>
        <end position="135"/>
    </location>
</feature>
<evidence type="ECO:0000256" key="1">
    <source>
        <dbReference type="SAM" id="MobiDB-lite"/>
    </source>
</evidence>